<keyword evidence="2" id="KW-1133">Transmembrane helix</keyword>
<feature type="transmembrane region" description="Helical" evidence="2">
    <location>
        <begin position="122"/>
        <end position="138"/>
    </location>
</feature>
<feature type="transmembrane region" description="Helical" evidence="2">
    <location>
        <begin position="68"/>
        <end position="87"/>
    </location>
</feature>
<accession>A0A6J4TJ38</accession>
<reference evidence="3" key="1">
    <citation type="submission" date="2020-02" db="EMBL/GenBank/DDBJ databases">
        <authorList>
            <person name="Meier V. D."/>
        </authorList>
    </citation>
    <scope>NUCLEOTIDE SEQUENCE</scope>
    <source>
        <strain evidence="3">AVDCRST_MAG85</strain>
    </source>
</reference>
<sequence length="153" mass="16230">MSAPPEGDERREPRATAQPVVPSTPRLRAPLEEAPKAPWHPFPLVELSVLIGMVLVVVGVLSEGDRRPILLFSGIGLISIASLELAIREHFAGYRSHSSLLAGIAAVGAAAALYPTSIPGEILTVVGLVCGGVAFYLLRRQFAARARGLTFRA</sequence>
<feature type="region of interest" description="Disordered" evidence="1">
    <location>
        <begin position="1"/>
        <end position="26"/>
    </location>
</feature>
<evidence type="ECO:0000313" key="3">
    <source>
        <dbReference type="EMBL" id="CAA9524672.1"/>
    </source>
</evidence>
<keyword evidence="2" id="KW-0812">Transmembrane</keyword>
<evidence type="ECO:0000256" key="2">
    <source>
        <dbReference type="SAM" id="Phobius"/>
    </source>
</evidence>
<keyword evidence="2" id="KW-0472">Membrane</keyword>
<dbReference type="AlphaFoldDB" id="A0A6J4TJ38"/>
<feature type="transmembrane region" description="Helical" evidence="2">
    <location>
        <begin position="44"/>
        <end position="62"/>
    </location>
</feature>
<gene>
    <name evidence="3" type="ORF">AVDCRST_MAG85-3124</name>
</gene>
<dbReference type="EMBL" id="CADCVT010000345">
    <property type="protein sequence ID" value="CAA9524672.1"/>
    <property type="molecule type" value="Genomic_DNA"/>
</dbReference>
<proteinExistence type="predicted"/>
<name>A0A6J4TJ38_9ACTN</name>
<evidence type="ECO:0000256" key="1">
    <source>
        <dbReference type="SAM" id="MobiDB-lite"/>
    </source>
</evidence>
<organism evidence="3">
    <name type="scientific">uncultured Solirubrobacteraceae bacterium</name>
    <dbReference type="NCBI Taxonomy" id="1162706"/>
    <lineage>
        <taxon>Bacteria</taxon>
        <taxon>Bacillati</taxon>
        <taxon>Actinomycetota</taxon>
        <taxon>Thermoleophilia</taxon>
        <taxon>Solirubrobacterales</taxon>
        <taxon>Solirubrobacteraceae</taxon>
        <taxon>environmental samples</taxon>
    </lineage>
</organism>
<protein>
    <submittedName>
        <fullName evidence="3">Uncharacterized protein</fullName>
    </submittedName>
</protein>